<evidence type="ECO:0000259" key="4">
    <source>
        <dbReference type="PROSITE" id="PS50222"/>
    </source>
</evidence>
<evidence type="ECO:0000313" key="5">
    <source>
        <dbReference type="EMBL" id="CAA0834564.1"/>
    </source>
</evidence>
<proteinExistence type="predicted"/>
<keyword evidence="6" id="KW-1185">Reference proteome</keyword>
<dbReference type="InterPro" id="IPR011992">
    <property type="entry name" value="EF-hand-dom_pair"/>
</dbReference>
<dbReference type="SUPFAM" id="SSF47473">
    <property type="entry name" value="EF-hand"/>
    <property type="match status" value="1"/>
</dbReference>
<dbReference type="SMART" id="SM00054">
    <property type="entry name" value="EFh"/>
    <property type="match status" value="2"/>
</dbReference>
<dbReference type="Pfam" id="PF13499">
    <property type="entry name" value="EF-hand_7"/>
    <property type="match status" value="1"/>
</dbReference>
<keyword evidence="3" id="KW-0106">Calcium</keyword>
<protein>
    <submittedName>
        <fullName evidence="5">Probable calcium-binding protein CML45</fullName>
    </submittedName>
</protein>
<dbReference type="PROSITE" id="PS50222">
    <property type="entry name" value="EF_HAND_2"/>
    <property type="match status" value="2"/>
</dbReference>
<reference evidence="5" key="1">
    <citation type="submission" date="2019-12" db="EMBL/GenBank/DDBJ databases">
        <authorList>
            <person name="Scholes J."/>
        </authorList>
    </citation>
    <scope>NUCLEOTIDE SEQUENCE</scope>
</reference>
<accession>A0A9N7NR13</accession>
<dbReference type="Gene3D" id="1.10.238.10">
    <property type="entry name" value="EF-hand"/>
    <property type="match status" value="1"/>
</dbReference>
<feature type="domain" description="EF-hand" evidence="4">
    <location>
        <begin position="153"/>
        <end position="187"/>
    </location>
</feature>
<gene>
    <name evidence="5" type="ORF">SHERM_02379</name>
</gene>
<dbReference type="CDD" id="cd00051">
    <property type="entry name" value="EFh"/>
    <property type="match status" value="1"/>
</dbReference>
<name>A0A9N7NR13_STRHE</name>
<evidence type="ECO:0000256" key="1">
    <source>
        <dbReference type="ARBA" id="ARBA00022723"/>
    </source>
</evidence>
<sequence length="187" mass="20948">MEDSLANIISFFLILQFKSLKWEIENFVPKLHSLIQAFSSKWNNSFWGKLQISKTSGPSQAPTDNKEISRGEKVNLDITDASLIVDRLGIGGGLEDNGEFGGFCEKGLLALFDEVEPSLEEIKETFGVFDANGDGFINGTELQIVFRNLGLKCNLEECGRMIEKFDCNGDGLIDFWEFVKLMEKCIC</sequence>
<dbReference type="InterPro" id="IPR039647">
    <property type="entry name" value="EF_hand_pair_protein_CML-like"/>
</dbReference>
<keyword evidence="1" id="KW-0479">Metal-binding</keyword>
<comment type="caution">
    <text evidence="5">The sequence shown here is derived from an EMBL/GenBank/DDBJ whole genome shotgun (WGS) entry which is preliminary data.</text>
</comment>
<dbReference type="InterPro" id="IPR018247">
    <property type="entry name" value="EF_Hand_1_Ca_BS"/>
</dbReference>
<dbReference type="EMBL" id="CACSLK010028053">
    <property type="protein sequence ID" value="CAA0834564.1"/>
    <property type="molecule type" value="Genomic_DNA"/>
</dbReference>
<dbReference type="PANTHER" id="PTHR10891">
    <property type="entry name" value="EF-HAND CALCIUM-BINDING DOMAIN CONTAINING PROTEIN"/>
    <property type="match status" value="1"/>
</dbReference>
<feature type="domain" description="EF-hand" evidence="4">
    <location>
        <begin position="117"/>
        <end position="152"/>
    </location>
</feature>
<organism evidence="5 6">
    <name type="scientific">Striga hermonthica</name>
    <name type="common">Purple witchweed</name>
    <name type="synonym">Buchnera hermonthica</name>
    <dbReference type="NCBI Taxonomy" id="68872"/>
    <lineage>
        <taxon>Eukaryota</taxon>
        <taxon>Viridiplantae</taxon>
        <taxon>Streptophyta</taxon>
        <taxon>Embryophyta</taxon>
        <taxon>Tracheophyta</taxon>
        <taxon>Spermatophyta</taxon>
        <taxon>Magnoliopsida</taxon>
        <taxon>eudicotyledons</taxon>
        <taxon>Gunneridae</taxon>
        <taxon>Pentapetalae</taxon>
        <taxon>asterids</taxon>
        <taxon>lamiids</taxon>
        <taxon>Lamiales</taxon>
        <taxon>Orobanchaceae</taxon>
        <taxon>Buchnereae</taxon>
        <taxon>Striga</taxon>
    </lineage>
</organism>
<dbReference type="PROSITE" id="PS00018">
    <property type="entry name" value="EF_HAND_1"/>
    <property type="match status" value="2"/>
</dbReference>
<dbReference type="OrthoDB" id="26525at2759"/>
<evidence type="ECO:0000313" key="6">
    <source>
        <dbReference type="Proteomes" id="UP001153555"/>
    </source>
</evidence>
<dbReference type="FunFam" id="1.10.238.10:FF:000003">
    <property type="entry name" value="Calmodulin A"/>
    <property type="match status" value="1"/>
</dbReference>
<dbReference type="Proteomes" id="UP001153555">
    <property type="component" value="Unassembled WGS sequence"/>
</dbReference>
<dbReference type="GO" id="GO:0005509">
    <property type="term" value="F:calcium ion binding"/>
    <property type="evidence" value="ECO:0007669"/>
    <property type="project" value="InterPro"/>
</dbReference>
<dbReference type="InterPro" id="IPR002048">
    <property type="entry name" value="EF_hand_dom"/>
</dbReference>
<keyword evidence="2" id="KW-0677">Repeat</keyword>
<evidence type="ECO:0000256" key="2">
    <source>
        <dbReference type="ARBA" id="ARBA00022737"/>
    </source>
</evidence>
<dbReference type="AlphaFoldDB" id="A0A9N7NR13"/>
<evidence type="ECO:0000256" key="3">
    <source>
        <dbReference type="ARBA" id="ARBA00022837"/>
    </source>
</evidence>